<evidence type="ECO:0000256" key="1">
    <source>
        <dbReference type="PROSITE-ProRule" id="PRU00023"/>
    </source>
</evidence>
<dbReference type="Gene3D" id="1.25.40.20">
    <property type="entry name" value="Ankyrin repeat-containing domain"/>
    <property type="match status" value="1"/>
</dbReference>
<gene>
    <name evidence="2" type="ORF">GPM918_LOCUS34010</name>
    <name evidence="3" type="ORF">SRO942_LOCUS34707</name>
</gene>
<organism evidence="2 4">
    <name type="scientific">Didymodactylos carnosus</name>
    <dbReference type="NCBI Taxonomy" id="1234261"/>
    <lineage>
        <taxon>Eukaryota</taxon>
        <taxon>Metazoa</taxon>
        <taxon>Spiralia</taxon>
        <taxon>Gnathifera</taxon>
        <taxon>Rotifera</taxon>
        <taxon>Eurotatoria</taxon>
        <taxon>Bdelloidea</taxon>
        <taxon>Philodinida</taxon>
        <taxon>Philodinidae</taxon>
        <taxon>Didymodactylos</taxon>
    </lineage>
</organism>
<dbReference type="SUPFAM" id="SSF56399">
    <property type="entry name" value="ADP-ribosylation"/>
    <property type="match status" value="1"/>
</dbReference>
<dbReference type="EMBL" id="CAJOBC010083971">
    <property type="protein sequence ID" value="CAF4309850.1"/>
    <property type="molecule type" value="Genomic_DNA"/>
</dbReference>
<evidence type="ECO:0000313" key="2">
    <source>
        <dbReference type="EMBL" id="CAF1431158.1"/>
    </source>
</evidence>
<dbReference type="Gene3D" id="3.90.176.10">
    <property type="entry name" value="Toxin ADP-ribosyltransferase, Chain A, domain 1"/>
    <property type="match status" value="1"/>
</dbReference>
<dbReference type="Proteomes" id="UP000681722">
    <property type="component" value="Unassembled WGS sequence"/>
</dbReference>
<dbReference type="PROSITE" id="PS50297">
    <property type="entry name" value="ANK_REP_REGION"/>
    <property type="match status" value="1"/>
</dbReference>
<comment type="caution">
    <text evidence="2">The sequence shown here is derived from an EMBL/GenBank/DDBJ whole genome shotgun (WGS) entry which is preliminary data.</text>
</comment>
<evidence type="ECO:0000313" key="4">
    <source>
        <dbReference type="Proteomes" id="UP000663829"/>
    </source>
</evidence>
<dbReference type="PROSITE" id="PS50088">
    <property type="entry name" value="ANK_REPEAT"/>
    <property type="match status" value="1"/>
</dbReference>
<sequence length="404" mass="46044">MGNRESNATVLDTGTVPLPPANSSIFSLSVSELYLACRANKIDVVKQLLKTASLSDINRLEPEPICSTSLHVAAYYGHYEIVKLLLDKGAIRSLKNKHNLTPCEEAQTLEIKQLFKRTGGNNRFGGYSGSVEWNIIDPVASKNVNKYKKKEEKWFKDVCIADNRLYLSDIKRYLKTKLDYISGMDIIKFFMDEAARQNDVTLVLKAYTAQTGFYEALNRELATLNTINYSSDDDQIRDEYFRYWHGPGGYAAMIAHHPKFKSYSFIGKTYRGMILLEEDIAQYKKKTLLINKSFLSTSKERENAKFFALQDQLRQNSTGKLIKYPTLCTYIIRNSQTALDIEQISEYSDEKEVLITPRAAFQVVKLKKREFKVGEIVVNIKLRECDTLIYDAADTSESSEDGGH</sequence>
<dbReference type="PANTHER" id="PTHR22677:SF4">
    <property type="entry name" value="USHER SYNDROME TYPE-1G PROTEIN-LIKE PROTEIN"/>
    <property type="match status" value="1"/>
</dbReference>
<dbReference type="Proteomes" id="UP000663829">
    <property type="component" value="Unassembled WGS sequence"/>
</dbReference>
<accession>A0A815N1N8</accession>
<dbReference type="PANTHER" id="PTHR22677">
    <property type="entry name" value="ANKYRIN REPEAT DOMAIN-CONTAINING PROTEIN 60"/>
    <property type="match status" value="1"/>
</dbReference>
<name>A0A815N1N8_9BILA</name>
<dbReference type="InterPro" id="IPR002110">
    <property type="entry name" value="Ankyrin_rpt"/>
</dbReference>
<dbReference type="OrthoDB" id="194358at2759"/>
<dbReference type="InterPro" id="IPR039323">
    <property type="entry name" value="ANKRD_45/46/60"/>
</dbReference>
<evidence type="ECO:0000313" key="3">
    <source>
        <dbReference type="EMBL" id="CAF4309850.1"/>
    </source>
</evidence>
<dbReference type="Pfam" id="PF12796">
    <property type="entry name" value="Ank_2"/>
    <property type="match status" value="1"/>
</dbReference>
<dbReference type="EMBL" id="CAJNOQ010018534">
    <property type="protein sequence ID" value="CAF1431158.1"/>
    <property type="molecule type" value="Genomic_DNA"/>
</dbReference>
<feature type="repeat" description="ANK" evidence="1">
    <location>
        <begin position="68"/>
        <end position="97"/>
    </location>
</feature>
<keyword evidence="4" id="KW-1185">Reference proteome</keyword>
<protein>
    <recommendedName>
        <fullName evidence="5">NAD(+)--protein-arginine ADP-ribosyltransferase</fullName>
    </recommendedName>
</protein>
<dbReference type="SUPFAM" id="SSF48403">
    <property type="entry name" value="Ankyrin repeat"/>
    <property type="match status" value="1"/>
</dbReference>
<dbReference type="AlphaFoldDB" id="A0A815N1N8"/>
<proteinExistence type="predicted"/>
<dbReference type="SMART" id="SM00248">
    <property type="entry name" value="ANK"/>
    <property type="match status" value="2"/>
</dbReference>
<evidence type="ECO:0008006" key="5">
    <source>
        <dbReference type="Google" id="ProtNLM"/>
    </source>
</evidence>
<keyword evidence="1" id="KW-0040">ANK repeat</keyword>
<dbReference type="InterPro" id="IPR036770">
    <property type="entry name" value="Ankyrin_rpt-contain_sf"/>
</dbReference>
<reference evidence="2" key="1">
    <citation type="submission" date="2021-02" db="EMBL/GenBank/DDBJ databases">
        <authorList>
            <person name="Nowell W R."/>
        </authorList>
    </citation>
    <scope>NUCLEOTIDE SEQUENCE</scope>
</reference>